<name>A0A0V1MU65_9BILA</name>
<proteinExistence type="predicted"/>
<protein>
    <submittedName>
        <fullName evidence="1">Uncharacterized protein</fullName>
    </submittedName>
</protein>
<gene>
    <name evidence="1" type="ORF">T10_5956</name>
</gene>
<accession>A0A0V1MU65</accession>
<dbReference type="AlphaFoldDB" id="A0A0V1MU65"/>
<reference evidence="1 2" key="1">
    <citation type="submission" date="2015-01" db="EMBL/GenBank/DDBJ databases">
        <title>Evolution of Trichinella species and genotypes.</title>
        <authorList>
            <person name="Korhonen P.K."/>
            <person name="Edoardo P."/>
            <person name="Giuseppe L.R."/>
            <person name="Gasser R.B."/>
        </authorList>
    </citation>
    <scope>NUCLEOTIDE SEQUENCE [LARGE SCALE GENOMIC DNA]</scope>
    <source>
        <strain evidence="1">ISS1980</strain>
    </source>
</reference>
<dbReference type="OrthoDB" id="10328036at2759"/>
<sequence length="117" mass="13762">MIENDKQIQHNCEFVVAFLKDVKRVRTDLKLDHHKGVIKRLENECRSDASRNTKQSLLSEMVITIHRVSEDLATTIVDNNQFSMRHHCPTEDNPADMLSRRYEQHPCSLKKLEEKTF</sequence>
<dbReference type="EMBL" id="JYDO01000043">
    <property type="protein sequence ID" value="KRZ74990.1"/>
    <property type="molecule type" value="Genomic_DNA"/>
</dbReference>
<dbReference type="Proteomes" id="UP000054843">
    <property type="component" value="Unassembled WGS sequence"/>
</dbReference>
<evidence type="ECO:0000313" key="1">
    <source>
        <dbReference type="EMBL" id="KRZ74990.1"/>
    </source>
</evidence>
<keyword evidence="2" id="KW-1185">Reference proteome</keyword>
<comment type="caution">
    <text evidence="1">The sequence shown here is derived from an EMBL/GenBank/DDBJ whole genome shotgun (WGS) entry which is preliminary data.</text>
</comment>
<organism evidence="1 2">
    <name type="scientific">Trichinella papuae</name>
    <dbReference type="NCBI Taxonomy" id="268474"/>
    <lineage>
        <taxon>Eukaryota</taxon>
        <taxon>Metazoa</taxon>
        <taxon>Ecdysozoa</taxon>
        <taxon>Nematoda</taxon>
        <taxon>Enoplea</taxon>
        <taxon>Dorylaimia</taxon>
        <taxon>Trichinellida</taxon>
        <taxon>Trichinellidae</taxon>
        <taxon>Trichinella</taxon>
    </lineage>
</organism>
<evidence type="ECO:0000313" key="2">
    <source>
        <dbReference type="Proteomes" id="UP000054843"/>
    </source>
</evidence>